<evidence type="ECO:0000256" key="15">
    <source>
        <dbReference type="ARBA" id="ARBA00023002"/>
    </source>
</evidence>
<reference evidence="23" key="1">
    <citation type="submission" date="2016-07" db="EMBL/GenBank/DDBJ databases">
        <title>Multiple horizontal gene transfer events from other fungi enriched the ability of initially mycotrophic Trichoderma (Ascomycota) to feed on dead plant biomass.</title>
        <authorList>
            <consortium name="DOE Joint Genome Institute"/>
            <person name="Atanasova L."/>
            <person name="Chenthamara K."/>
            <person name="Zhang J."/>
            <person name="Grujic M."/>
            <person name="Henrissat B."/>
            <person name="Kuo A."/>
            <person name="Aerts A."/>
            <person name="Salamov A."/>
            <person name="Lipzen A."/>
            <person name="Labutti K."/>
            <person name="Barry K."/>
            <person name="Miao Y."/>
            <person name="Rahimi M.J."/>
            <person name="Shen Q."/>
            <person name="Grigoriev I.V."/>
            <person name="Kubicek C.P."/>
            <person name="Druzhinina I.S."/>
        </authorList>
    </citation>
    <scope>NUCLEOTIDE SEQUENCE [LARGE SCALE GENOMIC DNA]</scope>
    <source>
        <strain evidence="23">TUCIM 6016</strain>
    </source>
</reference>
<feature type="region of interest" description="Disordered" evidence="19">
    <location>
        <begin position="551"/>
        <end position="575"/>
    </location>
</feature>
<evidence type="ECO:0000259" key="20">
    <source>
        <dbReference type="PROSITE" id="PS50255"/>
    </source>
</evidence>
<dbReference type="SUPFAM" id="SSF52343">
    <property type="entry name" value="Ferredoxin reductase-like, C-terminal NADP-linked domain"/>
    <property type="match status" value="1"/>
</dbReference>
<dbReference type="EMBL" id="KZ680209">
    <property type="protein sequence ID" value="PTB68397.1"/>
    <property type="molecule type" value="Genomic_DNA"/>
</dbReference>
<dbReference type="Proteomes" id="UP000241546">
    <property type="component" value="Unassembled WGS sequence"/>
</dbReference>
<dbReference type="CDD" id="cd06183">
    <property type="entry name" value="cyt_b5_reduct_like"/>
    <property type="match status" value="1"/>
</dbReference>
<dbReference type="PANTHER" id="PTHR19372:SF7">
    <property type="entry name" value="SULFITE OXIDASE, MITOCHONDRIAL"/>
    <property type="match status" value="1"/>
</dbReference>
<dbReference type="InterPro" id="IPR000572">
    <property type="entry name" value="OxRdtase_Mopterin-bd_dom"/>
</dbReference>
<dbReference type="AlphaFoldDB" id="A0A2T4BGF7"/>
<evidence type="ECO:0000256" key="16">
    <source>
        <dbReference type="ARBA" id="ARBA00023004"/>
    </source>
</evidence>
<dbReference type="PRINTS" id="PR00406">
    <property type="entry name" value="CYTB5RDTASE"/>
</dbReference>
<dbReference type="InterPro" id="IPR014756">
    <property type="entry name" value="Ig_E-set"/>
</dbReference>
<dbReference type="SUPFAM" id="SSF56524">
    <property type="entry name" value="Oxidoreductase molybdopterin-binding domain"/>
    <property type="match status" value="1"/>
</dbReference>
<sequence>MATNQLDSDSQFGSGEEWSSSIPSSPGPSPESSSPTTPVSCSPCLAAKPETDPDFQEAILDATLSYDFTSLPPIPKAEAIQPLASDAQTPDNWVARDSRMIRLTGKHPCNVEAPLSALFRAGFLTPQNLFYVRSHGDTPRFSPKQAQEWKLRVHGLVENEFEFSIQELKERFPVVTLPVTLVCAGNRRKEQNMVVKGLGFNWGAAGVSTGLFTGVYLADILDYCKPKHPLLSAYPSYDKPVTGRARHVVFEGADELPKGKYGTSQRLSWALDRSKGMLISWGLNGEDLSPDHGYPLRLVVPGQIGGRMVKWLQRIEVSDRESQHYLHFFDNKLLPTMVTADQARSEDKWWYDPKYIINELNVNAAICSPAHEEILQLAPETSTTQEVAIEGYAYTGGGRRITRVDITLDDGKSWKLCDIRYPEDLYRMYPIHDHPYFGNIDLSTTDMSFSWCFWKVDVDVKSLLGDGDAGFVAVRAMDEALSIMPRDMYWNATSMMNSWWFRVAVYRENSGQTLRFEHPTVPGNAGGGWMQRMKEAGADPRFPNFGENNASSAAITTDTHGPRGNLPSEDSKSMMVNPDKASTVITASQLAEHADGEGPSPWFVVEGHVYDGTPFLLTHPGGEQSIRLAAGEDATEDFMAIHSVDAKKMLRDYHIGVLEHPTAPPIPPIARAENLDDPSKPFLEPKVWKKVQLVQKRTISHDSRIFRLALPNEEQLLGLPVGQHIYLRIKKTDKASGKVQIVQRAYTPYSCSTQRGFIDLLIKVYFPSDKSSHGSATFNGGQLTMLLENMAIDGNSDETTLELKGPVGYFTYAGNGQIQWRSNNRLRTVRRLAMIAGGSGITPIWSTLKAISDESSSRQGNSVEVWLIYGNRQESDILIRDELDHISRCMNGKLHIWYVLSSDQLGADWRMGRGHIDLECLQQHLPPPPSVQIGTDLGDTLALVCGPPAMEASVSAGLQKLGWSVEQNIVFF</sequence>
<evidence type="ECO:0000256" key="5">
    <source>
        <dbReference type="ARBA" id="ARBA00006253"/>
    </source>
</evidence>
<dbReference type="InterPro" id="IPR018506">
    <property type="entry name" value="Cyt_B5_heme-BS"/>
</dbReference>
<dbReference type="Pfam" id="PF00173">
    <property type="entry name" value="Cyt-b5"/>
    <property type="match status" value="1"/>
</dbReference>
<dbReference type="InterPro" id="IPR001709">
    <property type="entry name" value="Flavoprot_Pyr_Nucl_cyt_Rdtase"/>
</dbReference>
<comment type="cofactor">
    <cofactor evidence="3">
        <name>FAD</name>
        <dbReference type="ChEBI" id="CHEBI:57692"/>
    </cofactor>
</comment>
<dbReference type="InterPro" id="IPR036400">
    <property type="entry name" value="Cyt_B5-like_heme/steroid_sf"/>
</dbReference>
<evidence type="ECO:0000256" key="9">
    <source>
        <dbReference type="ARBA" id="ARBA00022505"/>
    </source>
</evidence>
<dbReference type="FunFam" id="3.90.420.10:FF:000005">
    <property type="entry name" value="Nitrate reductase"/>
    <property type="match status" value="1"/>
</dbReference>
<dbReference type="GO" id="GO:0050464">
    <property type="term" value="F:nitrate reductase (NADPH) activity"/>
    <property type="evidence" value="ECO:0007669"/>
    <property type="project" value="UniProtKB-EC"/>
</dbReference>
<keyword evidence="10" id="KW-0349">Heme</keyword>
<evidence type="ECO:0000256" key="7">
    <source>
        <dbReference type="ARBA" id="ARBA00012673"/>
    </source>
</evidence>
<dbReference type="GO" id="GO:0043546">
    <property type="term" value="F:molybdopterin cofactor binding"/>
    <property type="evidence" value="ECO:0007669"/>
    <property type="project" value="InterPro"/>
</dbReference>
<feature type="region of interest" description="Disordered" evidence="19">
    <location>
        <begin position="1"/>
        <end position="48"/>
    </location>
</feature>
<comment type="cofactor">
    <cofactor evidence="2">
        <name>heme</name>
        <dbReference type="ChEBI" id="CHEBI:30413"/>
    </cofactor>
</comment>
<dbReference type="GeneID" id="36597911"/>
<evidence type="ECO:0000256" key="18">
    <source>
        <dbReference type="ARBA" id="ARBA00049155"/>
    </source>
</evidence>
<organism evidence="22 23">
    <name type="scientific">Trichoderma citrinoviride</name>
    <dbReference type="NCBI Taxonomy" id="58853"/>
    <lineage>
        <taxon>Eukaryota</taxon>
        <taxon>Fungi</taxon>
        <taxon>Dikarya</taxon>
        <taxon>Ascomycota</taxon>
        <taxon>Pezizomycotina</taxon>
        <taxon>Sordariomycetes</taxon>
        <taxon>Hypocreomycetidae</taxon>
        <taxon>Hypocreales</taxon>
        <taxon>Hypocreaceae</taxon>
        <taxon>Trichoderma</taxon>
    </lineage>
</organism>
<dbReference type="InterPro" id="IPR036374">
    <property type="entry name" value="OxRdtase_Mopterin-bd_sf"/>
</dbReference>
<dbReference type="InterPro" id="IPR008335">
    <property type="entry name" value="Mopterin_OxRdtase_euk"/>
</dbReference>
<evidence type="ECO:0000256" key="13">
    <source>
        <dbReference type="ARBA" id="ARBA00022827"/>
    </source>
</evidence>
<name>A0A2T4BGF7_9HYPO</name>
<dbReference type="Pfam" id="PF00174">
    <property type="entry name" value="Oxidored_molyb"/>
    <property type="match status" value="1"/>
</dbReference>
<dbReference type="GO" id="GO:0008482">
    <property type="term" value="F:sulfite oxidase activity"/>
    <property type="evidence" value="ECO:0007669"/>
    <property type="project" value="TreeGrafter"/>
</dbReference>
<dbReference type="GO" id="GO:0006790">
    <property type="term" value="P:sulfur compound metabolic process"/>
    <property type="evidence" value="ECO:0007669"/>
    <property type="project" value="TreeGrafter"/>
</dbReference>
<comment type="catalytic activity">
    <reaction evidence="18">
        <text>nitrite + NADP(+) + H2O = nitrate + NADPH + H(+)</text>
        <dbReference type="Rhea" id="RHEA:19061"/>
        <dbReference type="ChEBI" id="CHEBI:15377"/>
        <dbReference type="ChEBI" id="CHEBI:15378"/>
        <dbReference type="ChEBI" id="CHEBI:16301"/>
        <dbReference type="ChEBI" id="CHEBI:17632"/>
        <dbReference type="ChEBI" id="CHEBI:57783"/>
        <dbReference type="ChEBI" id="CHEBI:58349"/>
        <dbReference type="EC" id="1.7.1.3"/>
    </reaction>
</comment>
<dbReference type="Gene3D" id="3.40.50.80">
    <property type="entry name" value="Nucleotide-binding domain of ferredoxin-NADP reductase (FNR) module"/>
    <property type="match status" value="1"/>
</dbReference>
<feature type="domain" description="Cytochrome b5 heme-binding" evidence="20">
    <location>
        <begin position="582"/>
        <end position="659"/>
    </location>
</feature>
<keyword evidence="23" id="KW-1185">Reference proteome</keyword>
<dbReference type="GO" id="GO:0020037">
    <property type="term" value="F:heme binding"/>
    <property type="evidence" value="ECO:0007669"/>
    <property type="project" value="InterPro"/>
</dbReference>
<dbReference type="PRINTS" id="PR00371">
    <property type="entry name" value="FPNCR"/>
</dbReference>
<dbReference type="GO" id="GO:0042128">
    <property type="term" value="P:nitrate assimilation"/>
    <property type="evidence" value="ECO:0007669"/>
    <property type="project" value="UniProtKB-KW"/>
</dbReference>
<dbReference type="InterPro" id="IPR001433">
    <property type="entry name" value="OxRdtase_FAD/NAD-bd"/>
</dbReference>
<evidence type="ECO:0000313" key="23">
    <source>
        <dbReference type="Proteomes" id="UP000241546"/>
    </source>
</evidence>
<evidence type="ECO:0000259" key="21">
    <source>
        <dbReference type="PROSITE" id="PS51384"/>
    </source>
</evidence>
<evidence type="ECO:0000256" key="12">
    <source>
        <dbReference type="ARBA" id="ARBA00022723"/>
    </source>
</evidence>
<feature type="domain" description="FAD-binding FR-type" evidence="21">
    <location>
        <begin position="686"/>
        <end position="813"/>
    </location>
</feature>
<evidence type="ECO:0000256" key="2">
    <source>
        <dbReference type="ARBA" id="ARBA00001971"/>
    </source>
</evidence>
<evidence type="ECO:0000256" key="11">
    <source>
        <dbReference type="ARBA" id="ARBA00022630"/>
    </source>
</evidence>
<dbReference type="PROSITE" id="PS00559">
    <property type="entry name" value="MOLYBDOPTERIN_EUK"/>
    <property type="match status" value="1"/>
</dbReference>
<dbReference type="InterPro" id="IPR017927">
    <property type="entry name" value="FAD-bd_FR_type"/>
</dbReference>
<protein>
    <recommendedName>
        <fullName evidence="8">Nitrate reductase [NADPH]</fullName>
        <ecNumber evidence="7">1.7.1.3</ecNumber>
    </recommendedName>
</protein>
<dbReference type="Gene3D" id="2.60.40.650">
    <property type="match status" value="1"/>
</dbReference>
<evidence type="ECO:0000256" key="8">
    <source>
        <dbReference type="ARBA" id="ARBA00015499"/>
    </source>
</evidence>
<evidence type="ECO:0000256" key="3">
    <source>
        <dbReference type="ARBA" id="ARBA00001974"/>
    </source>
</evidence>
<dbReference type="Gene3D" id="2.40.30.10">
    <property type="entry name" value="Translation factors"/>
    <property type="match status" value="1"/>
</dbReference>
<dbReference type="Gene3D" id="3.90.420.10">
    <property type="entry name" value="Oxidoreductase, molybdopterin-binding domain"/>
    <property type="match status" value="1"/>
</dbReference>
<keyword evidence="16" id="KW-0408">Iron</keyword>
<dbReference type="InterPro" id="IPR001199">
    <property type="entry name" value="Cyt_B5-like_heme/steroid-bd"/>
</dbReference>
<dbReference type="PROSITE" id="PS50255">
    <property type="entry name" value="CYTOCHROME_B5_2"/>
    <property type="match status" value="1"/>
</dbReference>
<feature type="compositionally biased region" description="Low complexity" evidence="19">
    <location>
        <begin position="13"/>
        <end position="43"/>
    </location>
</feature>
<proteinExistence type="inferred from homology"/>
<comment type="cofactor">
    <cofactor evidence="1">
        <name>Mo-molybdopterin</name>
        <dbReference type="ChEBI" id="CHEBI:71302"/>
    </cofactor>
</comment>
<dbReference type="InterPro" id="IPR017938">
    <property type="entry name" value="Riboflavin_synthase-like_b-brl"/>
</dbReference>
<keyword evidence="17" id="KW-0534">Nitrate assimilation</keyword>
<dbReference type="GO" id="GO:0030151">
    <property type="term" value="F:molybdenum ion binding"/>
    <property type="evidence" value="ECO:0007669"/>
    <property type="project" value="InterPro"/>
</dbReference>
<keyword evidence="13" id="KW-0274">FAD</keyword>
<dbReference type="SUPFAM" id="SSF81296">
    <property type="entry name" value="E set domains"/>
    <property type="match status" value="1"/>
</dbReference>
<dbReference type="PANTHER" id="PTHR19372">
    <property type="entry name" value="SULFITE REDUCTASE"/>
    <property type="match status" value="1"/>
</dbReference>
<dbReference type="EC" id="1.7.1.3" evidence="7"/>
<feature type="compositionally biased region" description="Polar residues" evidence="19">
    <location>
        <begin position="1"/>
        <end position="12"/>
    </location>
</feature>
<dbReference type="PROSITE" id="PS00191">
    <property type="entry name" value="CYTOCHROME_B5_1"/>
    <property type="match status" value="1"/>
</dbReference>
<keyword evidence="9" id="KW-0500">Molybdenum</keyword>
<dbReference type="InterPro" id="IPR008333">
    <property type="entry name" value="Cbr1-like_FAD-bd_dom"/>
</dbReference>
<dbReference type="InterPro" id="IPR039261">
    <property type="entry name" value="FNR_nucleotide-bd"/>
</dbReference>
<dbReference type="PRINTS" id="PR00363">
    <property type="entry name" value="CYTOCHROMEB5"/>
</dbReference>
<dbReference type="RefSeq" id="XP_024751717.1">
    <property type="nucleotide sequence ID" value="XM_024889792.1"/>
</dbReference>
<evidence type="ECO:0000256" key="17">
    <source>
        <dbReference type="ARBA" id="ARBA00023063"/>
    </source>
</evidence>
<dbReference type="OrthoDB" id="432685at2759"/>
<comment type="similarity">
    <text evidence="5">Belongs to the nitrate reductase family.</text>
</comment>
<evidence type="ECO:0000256" key="1">
    <source>
        <dbReference type="ARBA" id="ARBA00001924"/>
    </source>
</evidence>
<evidence type="ECO:0000313" key="22">
    <source>
        <dbReference type="EMBL" id="PTB68397.1"/>
    </source>
</evidence>
<evidence type="ECO:0000256" key="14">
    <source>
        <dbReference type="ARBA" id="ARBA00022857"/>
    </source>
</evidence>
<evidence type="ECO:0000256" key="4">
    <source>
        <dbReference type="ARBA" id="ARBA00003838"/>
    </source>
</evidence>
<dbReference type="InterPro" id="IPR022407">
    <property type="entry name" value="OxRdtase_Mopterin_BS"/>
</dbReference>
<dbReference type="SUPFAM" id="SSF55856">
    <property type="entry name" value="Cytochrome b5-like heme/steroid binding domain"/>
    <property type="match status" value="1"/>
</dbReference>
<dbReference type="InterPro" id="IPR005066">
    <property type="entry name" value="MoCF_OxRdtse_dimer"/>
</dbReference>
<dbReference type="SMART" id="SM01117">
    <property type="entry name" value="Cyt-b5"/>
    <property type="match status" value="1"/>
</dbReference>
<dbReference type="Gene3D" id="3.10.120.10">
    <property type="entry name" value="Cytochrome b5-like heme/steroid binding domain"/>
    <property type="match status" value="1"/>
</dbReference>
<comment type="subunit">
    <text evidence="6">Homodimer.</text>
</comment>
<dbReference type="Pfam" id="PF00970">
    <property type="entry name" value="FAD_binding_6"/>
    <property type="match status" value="1"/>
</dbReference>
<dbReference type="PROSITE" id="PS51384">
    <property type="entry name" value="FAD_FR"/>
    <property type="match status" value="1"/>
</dbReference>
<dbReference type="Pfam" id="PF00175">
    <property type="entry name" value="NAD_binding_1"/>
    <property type="match status" value="1"/>
</dbReference>
<gene>
    <name evidence="22" type="ORF">BBK36DRAFT_1112267</name>
</gene>
<dbReference type="Pfam" id="PF03404">
    <property type="entry name" value="Mo-co_dimer"/>
    <property type="match status" value="1"/>
</dbReference>
<keyword evidence="15" id="KW-0560">Oxidoreductase</keyword>
<comment type="function">
    <text evidence="4">Nitrate reductase is a key enzyme involved in the first step of nitrate assimilation in plants, fungi and bacteria.</text>
</comment>
<accession>A0A2T4BGF7</accession>
<dbReference type="SUPFAM" id="SSF63380">
    <property type="entry name" value="Riboflavin synthase domain-like"/>
    <property type="match status" value="1"/>
</dbReference>
<evidence type="ECO:0000256" key="6">
    <source>
        <dbReference type="ARBA" id="ARBA00011738"/>
    </source>
</evidence>
<keyword evidence="12" id="KW-0479">Metal-binding</keyword>
<keyword evidence="14" id="KW-0521">NADP</keyword>
<keyword evidence="11" id="KW-0285">Flavoprotein</keyword>
<evidence type="ECO:0000256" key="10">
    <source>
        <dbReference type="ARBA" id="ARBA00022617"/>
    </source>
</evidence>
<evidence type="ECO:0000256" key="19">
    <source>
        <dbReference type="SAM" id="MobiDB-lite"/>
    </source>
</evidence>
<dbReference type="PRINTS" id="PR00407">
    <property type="entry name" value="EUMOPTERIN"/>
</dbReference>